<name>A0A846MVU4_9PROT</name>
<evidence type="ECO:0000256" key="3">
    <source>
        <dbReference type="ARBA" id="ARBA00023136"/>
    </source>
</evidence>
<gene>
    <name evidence="5" type="primary">ftsA</name>
    <name evidence="8" type="ORF">FHS83_000814</name>
</gene>
<evidence type="ECO:0000256" key="1">
    <source>
        <dbReference type="ARBA" id="ARBA00022475"/>
    </source>
</evidence>
<dbReference type="AlphaFoldDB" id="A0A846MVU4"/>
<feature type="domain" description="SHS2" evidence="7">
    <location>
        <begin position="21"/>
        <end position="207"/>
    </location>
</feature>
<dbReference type="CDD" id="cd24048">
    <property type="entry name" value="ASKHA_NBD_FtsA"/>
    <property type="match status" value="1"/>
</dbReference>
<comment type="similarity">
    <text evidence="5 6">Belongs to the FtsA/MreB family.</text>
</comment>
<keyword evidence="9" id="KW-1185">Reference proteome</keyword>
<dbReference type="InterPro" id="IPR050696">
    <property type="entry name" value="FtsA/MreB"/>
</dbReference>
<evidence type="ECO:0000256" key="5">
    <source>
        <dbReference type="HAMAP-Rule" id="MF_02033"/>
    </source>
</evidence>
<dbReference type="PANTHER" id="PTHR32432:SF4">
    <property type="entry name" value="CELL DIVISION PROTEIN FTSA"/>
    <property type="match status" value="1"/>
</dbReference>
<dbReference type="RefSeq" id="WP_167081181.1">
    <property type="nucleotide sequence ID" value="NZ_BAAADC010000001.1"/>
</dbReference>
<protein>
    <recommendedName>
        <fullName evidence="5 6">Cell division protein FtsA</fullName>
    </recommendedName>
</protein>
<evidence type="ECO:0000256" key="2">
    <source>
        <dbReference type="ARBA" id="ARBA00022618"/>
    </source>
</evidence>
<dbReference type="InterPro" id="IPR043129">
    <property type="entry name" value="ATPase_NBD"/>
</dbReference>
<dbReference type="Proteomes" id="UP000570514">
    <property type="component" value="Unassembled WGS sequence"/>
</dbReference>
<keyword evidence="3 5" id="KW-0472">Membrane</keyword>
<evidence type="ECO:0000256" key="4">
    <source>
        <dbReference type="ARBA" id="ARBA00023306"/>
    </source>
</evidence>
<dbReference type="GO" id="GO:0043093">
    <property type="term" value="P:FtsZ-dependent cytokinesis"/>
    <property type="evidence" value="ECO:0007669"/>
    <property type="project" value="UniProtKB-UniRule"/>
</dbReference>
<keyword evidence="2 5" id="KW-0132">Cell division</keyword>
<keyword evidence="4 5" id="KW-0131">Cell cycle</keyword>
<evidence type="ECO:0000313" key="8">
    <source>
        <dbReference type="EMBL" id="NIK87496.1"/>
    </source>
</evidence>
<dbReference type="Pfam" id="PF14450">
    <property type="entry name" value="FtsA"/>
    <property type="match status" value="1"/>
</dbReference>
<proteinExistence type="inferred from homology"/>
<evidence type="ECO:0000259" key="7">
    <source>
        <dbReference type="SMART" id="SM00842"/>
    </source>
</evidence>
<dbReference type="InterPro" id="IPR020823">
    <property type="entry name" value="Cell_div_FtsA"/>
</dbReference>
<accession>A0A846MVU4</accession>
<sequence length="427" mass="44620">MGETVRLKAGESVPAYRTGLVAVLDIGSTKTVCLIARCEPGSIKVLGAALRESRGLRSGTVMEMTAAEESIRDCVAAAENLADARLQNVLISVNCGSPTTVTSRTAIPLPEGVAVNDEVLRHLLSEGRARCQLEGHVVIQSMPTSYVVDDSFGVRDPSGMVGQRIGVTMHGVAVKPTPLSNLRLAVERGHLKVAASLFAPYASGLSVLTDDEKQLGATIIDMGGGCTSIAVFMEGHLVHADMVPIGGQAVTNDIAVMLAAPLAAAERAKVLYGAALGDLESGADVVSIPQMGEENEEGDLRVPRSMLTRIIQARLEETFSEVHKRLRESGFDVAAGRRLVLTGGASQLAGARELAGRVLNKQVRVGRPRPQAGLPASSAGPDYATAVGLLMAGATMPPEVLNPELQSQQAENGTKGWLSRLTGGLIG</sequence>
<dbReference type="SUPFAM" id="SSF53067">
    <property type="entry name" value="Actin-like ATPase domain"/>
    <property type="match status" value="2"/>
</dbReference>
<dbReference type="Pfam" id="PF02491">
    <property type="entry name" value="SHS2_FTSA"/>
    <property type="match status" value="1"/>
</dbReference>
<dbReference type="EMBL" id="JAASRM010000001">
    <property type="protein sequence ID" value="NIK87496.1"/>
    <property type="molecule type" value="Genomic_DNA"/>
</dbReference>
<dbReference type="PANTHER" id="PTHR32432">
    <property type="entry name" value="CELL DIVISION PROTEIN FTSA-RELATED"/>
    <property type="match status" value="1"/>
</dbReference>
<dbReference type="HAMAP" id="MF_02033">
    <property type="entry name" value="FtsA"/>
    <property type="match status" value="1"/>
</dbReference>
<dbReference type="GO" id="GO:0032153">
    <property type="term" value="C:cell division site"/>
    <property type="evidence" value="ECO:0007669"/>
    <property type="project" value="UniProtKB-UniRule"/>
</dbReference>
<comment type="function">
    <text evidence="5 6">Cell division protein that is involved in the assembly of the Z ring. May serve as a membrane anchor for the Z ring.</text>
</comment>
<comment type="caution">
    <text evidence="8">The sequence shown here is derived from an EMBL/GenBank/DDBJ whole genome shotgun (WGS) entry which is preliminary data.</text>
</comment>
<dbReference type="PIRSF" id="PIRSF003101">
    <property type="entry name" value="FtsA"/>
    <property type="match status" value="1"/>
</dbReference>
<dbReference type="SMART" id="SM00842">
    <property type="entry name" value="FtsA"/>
    <property type="match status" value="1"/>
</dbReference>
<dbReference type="NCBIfam" id="TIGR01174">
    <property type="entry name" value="ftsA"/>
    <property type="match status" value="1"/>
</dbReference>
<evidence type="ECO:0000313" key="9">
    <source>
        <dbReference type="Proteomes" id="UP000570514"/>
    </source>
</evidence>
<organism evidence="8 9">
    <name type="scientific">Rhizomicrobium palustre</name>
    <dbReference type="NCBI Taxonomy" id="189966"/>
    <lineage>
        <taxon>Bacteria</taxon>
        <taxon>Pseudomonadati</taxon>
        <taxon>Pseudomonadota</taxon>
        <taxon>Alphaproteobacteria</taxon>
        <taxon>Micropepsales</taxon>
        <taxon>Micropepsaceae</taxon>
        <taxon>Rhizomicrobium</taxon>
    </lineage>
</organism>
<evidence type="ECO:0000256" key="6">
    <source>
        <dbReference type="PIRNR" id="PIRNR003101"/>
    </source>
</evidence>
<dbReference type="Gene3D" id="3.30.420.40">
    <property type="match status" value="2"/>
</dbReference>
<reference evidence="8 9" key="1">
    <citation type="submission" date="2020-03" db="EMBL/GenBank/DDBJ databases">
        <title>Genomic Encyclopedia of Type Strains, Phase IV (KMG-IV): sequencing the most valuable type-strain genomes for metagenomic binning, comparative biology and taxonomic classification.</title>
        <authorList>
            <person name="Goeker M."/>
        </authorList>
    </citation>
    <scope>NUCLEOTIDE SEQUENCE [LARGE SCALE GENOMIC DNA]</scope>
    <source>
        <strain evidence="8 9">DSM 19867</strain>
    </source>
</reference>
<dbReference type="GO" id="GO:0009898">
    <property type="term" value="C:cytoplasmic side of plasma membrane"/>
    <property type="evidence" value="ECO:0007669"/>
    <property type="project" value="UniProtKB-UniRule"/>
</dbReference>
<comment type="subcellular location">
    <subcellularLocation>
        <location evidence="5">Cell membrane</location>
        <topology evidence="5">Peripheral membrane protein</topology>
        <orientation evidence="5">Cytoplasmic side</orientation>
    </subcellularLocation>
    <text evidence="5">Localizes to the Z ring in an FtsZ-dependent manner. Targeted to the membrane through a conserved C-terminal amphipathic helix.</text>
</comment>
<keyword evidence="1 5" id="KW-1003">Cell membrane</keyword>
<dbReference type="InterPro" id="IPR003494">
    <property type="entry name" value="SHS2_FtsA"/>
</dbReference>
<comment type="subunit">
    <text evidence="5">Self-interacts. Interacts with FtsZ.</text>
</comment>